<feature type="region of interest" description="Disordered" evidence="1">
    <location>
        <begin position="76"/>
        <end position="151"/>
    </location>
</feature>
<sequence length="151" mass="16019">MADSYLERVAGELADLALEDAKANEDENIVDTIGEILGSSSQTLQEAFLTAVRVRRAEARARKLLAERAGKKTRVKSRLLSDGEQTKACAKPIEMGGKAPEAAAPEAPAAPQSQEDAAFADALSSLDEFLQSEDTDDTPPPGIQPARPSRG</sequence>
<dbReference type="EMBL" id="FTPR01000001">
    <property type="protein sequence ID" value="SIT79361.1"/>
    <property type="molecule type" value="Genomic_DNA"/>
</dbReference>
<dbReference type="AlphaFoldDB" id="A0A1R3WMC6"/>
<organism evidence="2 3">
    <name type="scientific">Yoonia rosea</name>
    <dbReference type="NCBI Taxonomy" id="287098"/>
    <lineage>
        <taxon>Bacteria</taxon>
        <taxon>Pseudomonadati</taxon>
        <taxon>Pseudomonadota</taxon>
        <taxon>Alphaproteobacteria</taxon>
        <taxon>Rhodobacterales</taxon>
        <taxon>Paracoccaceae</taxon>
        <taxon>Yoonia</taxon>
    </lineage>
</organism>
<dbReference type="STRING" id="287098.SAMN05421665_0926"/>
<name>A0A1R3WMC6_9RHOB</name>
<reference evidence="3" key="1">
    <citation type="submission" date="2017-01" db="EMBL/GenBank/DDBJ databases">
        <authorList>
            <person name="Varghese N."/>
            <person name="Submissions S."/>
        </authorList>
    </citation>
    <scope>NUCLEOTIDE SEQUENCE [LARGE SCALE GENOMIC DNA]</scope>
    <source>
        <strain evidence="3">DSM 29591</strain>
    </source>
</reference>
<keyword evidence="3" id="KW-1185">Reference proteome</keyword>
<accession>A0A1R3WMC6</accession>
<evidence type="ECO:0000313" key="3">
    <source>
        <dbReference type="Proteomes" id="UP000186997"/>
    </source>
</evidence>
<protein>
    <submittedName>
        <fullName evidence="2">Uncharacterized protein</fullName>
    </submittedName>
</protein>
<dbReference type="Proteomes" id="UP000186997">
    <property type="component" value="Unassembled WGS sequence"/>
</dbReference>
<gene>
    <name evidence="2" type="ORF">SAMN05421665_0926</name>
</gene>
<evidence type="ECO:0000313" key="2">
    <source>
        <dbReference type="EMBL" id="SIT79361.1"/>
    </source>
</evidence>
<evidence type="ECO:0000256" key="1">
    <source>
        <dbReference type="SAM" id="MobiDB-lite"/>
    </source>
</evidence>
<feature type="compositionally biased region" description="Low complexity" evidence="1">
    <location>
        <begin position="99"/>
        <end position="127"/>
    </location>
</feature>
<dbReference type="RefSeq" id="WP_076658543.1">
    <property type="nucleotide sequence ID" value="NZ_FTPR01000001.1"/>
</dbReference>
<proteinExistence type="predicted"/>